<dbReference type="Pfam" id="PF10744">
    <property type="entry name" value="Med1"/>
    <property type="match status" value="1"/>
</dbReference>
<reference evidence="10" key="1">
    <citation type="submission" date="2021-03" db="EMBL/GenBank/DDBJ databases">
        <title>Revisited historic fungal species revealed as producer of novel bioactive compounds through whole genome sequencing and comparative genomics.</title>
        <authorList>
            <person name="Vignolle G.A."/>
            <person name="Hochenegger N."/>
            <person name="Mach R.L."/>
            <person name="Mach-Aigner A.R."/>
            <person name="Javad Rahimi M."/>
            <person name="Salim K.A."/>
            <person name="Chan C.M."/>
            <person name="Lim L.B.L."/>
            <person name="Cai F."/>
            <person name="Druzhinina I.S."/>
            <person name="U'Ren J.M."/>
            <person name="Derntl C."/>
        </authorList>
    </citation>
    <scope>NUCLEOTIDE SEQUENCE</scope>
    <source>
        <strain evidence="10">TUCIM 5799</strain>
    </source>
</reference>
<comment type="similarity">
    <text evidence="2 7">Belongs to the Mediator complex subunit 1 family.</text>
</comment>
<protein>
    <recommendedName>
        <fullName evidence="7">Mediator of RNA polymerase II transcription subunit 1</fullName>
    </recommendedName>
    <alternativeName>
        <fullName evidence="7">Mediator complex subunit 1</fullName>
    </alternativeName>
</protein>
<dbReference type="Proteomes" id="UP000829685">
    <property type="component" value="Unassembled WGS sequence"/>
</dbReference>
<dbReference type="PANTHER" id="PTHR35041:SF4">
    <property type="entry name" value="MEDIATOR OF RNA POLYMERASE II TRANSCRIPTION SUBUNIT 1"/>
    <property type="match status" value="1"/>
</dbReference>
<evidence type="ECO:0000256" key="7">
    <source>
        <dbReference type="RuleBase" id="RU364059"/>
    </source>
</evidence>
<feature type="region of interest" description="Disordered" evidence="8">
    <location>
        <begin position="1"/>
        <end position="66"/>
    </location>
</feature>
<gene>
    <name evidence="10" type="ORF">JX265_006928</name>
</gene>
<comment type="caution">
    <text evidence="10">The sequence shown here is derived from an EMBL/GenBank/DDBJ whole genome shotgun (WGS) entry which is preliminary data.</text>
</comment>
<keyword evidence="3 7" id="KW-0805">Transcription regulation</keyword>
<evidence type="ECO:0000256" key="2">
    <source>
        <dbReference type="ARBA" id="ARBA00006210"/>
    </source>
</evidence>
<evidence type="ECO:0000313" key="10">
    <source>
        <dbReference type="EMBL" id="KAI1868949.1"/>
    </source>
</evidence>
<dbReference type="AlphaFoldDB" id="A0A9P9WL21"/>
<keyword evidence="5 7" id="KW-0804">Transcription</keyword>
<evidence type="ECO:0000256" key="4">
    <source>
        <dbReference type="ARBA" id="ARBA00023159"/>
    </source>
</evidence>
<organism evidence="10 11">
    <name type="scientific">Neoarthrinium moseri</name>
    <dbReference type="NCBI Taxonomy" id="1658444"/>
    <lineage>
        <taxon>Eukaryota</taxon>
        <taxon>Fungi</taxon>
        <taxon>Dikarya</taxon>
        <taxon>Ascomycota</taxon>
        <taxon>Pezizomycotina</taxon>
        <taxon>Sordariomycetes</taxon>
        <taxon>Xylariomycetidae</taxon>
        <taxon>Amphisphaeriales</taxon>
        <taxon>Apiosporaceae</taxon>
        <taxon>Neoarthrinium</taxon>
    </lineage>
</organism>
<evidence type="ECO:0000256" key="6">
    <source>
        <dbReference type="ARBA" id="ARBA00023242"/>
    </source>
</evidence>
<evidence type="ECO:0000256" key="8">
    <source>
        <dbReference type="SAM" id="MobiDB-lite"/>
    </source>
</evidence>
<evidence type="ECO:0000256" key="5">
    <source>
        <dbReference type="ARBA" id="ARBA00023163"/>
    </source>
</evidence>
<feature type="compositionally biased region" description="Polar residues" evidence="8">
    <location>
        <begin position="9"/>
        <end position="18"/>
    </location>
</feature>
<evidence type="ECO:0000256" key="3">
    <source>
        <dbReference type="ARBA" id="ARBA00023015"/>
    </source>
</evidence>
<comment type="function">
    <text evidence="7">Component of the Mediator complex, a coactivator involved in the regulated transcription of nearly all RNA polymerase II-dependent genes. Mediator functions as a bridge to convey information from gene-specific regulatory proteins to the basal RNA polymerase II transcription machinery. Mediator is recruited to promoters by direct interactions with regulatory proteins and serves as a scaffold for the assembly of a functional preinitiation complex with RNA polymerase II and the general transcription factors.</text>
</comment>
<dbReference type="PANTHER" id="PTHR35041">
    <property type="entry name" value="MEDIATOR OF RNA POLYMERASE II TRANSCRIPTION SUBUNIT 1"/>
    <property type="match status" value="1"/>
</dbReference>
<accession>A0A9P9WL21</accession>
<dbReference type="GO" id="GO:0016592">
    <property type="term" value="C:mediator complex"/>
    <property type="evidence" value="ECO:0007669"/>
    <property type="project" value="InterPro"/>
</dbReference>
<proteinExistence type="inferred from homology"/>
<keyword evidence="4 7" id="KW-0010">Activator</keyword>
<feature type="domain" description="Mediator complex subunit Med1" evidence="9">
    <location>
        <begin position="128"/>
        <end position="541"/>
    </location>
</feature>
<comment type="subcellular location">
    <subcellularLocation>
        <location evidence="1 7">Nucleus</location>
    </subcellularLocation>
</comment>
<keyword evidence="6 7" id="KW-0539">Nucleus</keyword>
<evidence type="ECO:0000313" key="11">
    <source>
        <dbReference type="Proteomes" id="UP000829685"/>
    </source>
</evidence>
<dbReference type="GO" id="GO:0045944">
    <property type="term" value="P:positive regulation of transcription by RNA polymerase II"/>
    <property type="evidence" value="ECO:0007669"/>
    <property type="project" value="UniProtKB-ARBA"/>
</dbReference>
<evidence type="ECO:0000256" key="1">
    <source>
        <dbReference type="ARBA" id="ARBA00004123"/>
    </source>
</evidence>
<sequence>MATPMRHAPSQQGRTPSQMAGAAPTPPVSTPFSNSQTHAAFSPPQGSRTSPQALKKSPATSQTLKGLSDGTAAVNFDSPSATAALGALGINDLGLDNISMGAMGMGRSDEDDRKRRMDAVGTTVKAAGQGRVSNEGLERLARSIGLECLWEDNLTAGPKSKNLFIAGAGLALEISITNHVVDNVALTLPESTPSVQEHVGKAADILLRDLKLAPGQWALTKTLERFQPNLERIASLDQLSVLPTLNCYDAIDGVYQSLTKIHKWDVAQMRKDSALKEKSEDSLRVLALCTRHGCPLMHARDRIGLSLDYWKERRRVPSTTVDSDVGTTWSILIECAPKNGMAIMPVRVSQNWVPDAVEKAENLPDDMMLSVTGPILDWQEPDNILLPAAAANKGEEGSMESDPSAMSNQPKLPDVMFVAAFDPPLIVSSSAAIHIHNATSMQAPNLNTSVTFDALVFPVDPKTNYDPSENRIITHSQAVPAFARKGKDHYETHKNVLNIDRAVYGQVLTKVPIEHPRQLMDMLPTLRQYAFLSTLLSKSFKPVDYRPKATEEKSASTFVAAAQDDFAAFMKRTGKKEATAVEANGDASKTALAVDIALTMNPVPRFKIVFPFLNRTANITLEIHPGGKVHIISDNVFDTDGDGDQEMADSSAAKGKGKRYSREQWAEQLEVVEDIGMWIERIKYKFGD</sequence>
<evidence type="ECO:0000259" key="9">
    <source>
        <dbReference type="Pfam" id="PF10744"/>
    </source>
</evidence>
<feature type="compositionally biased region" description="Polar residues" evidence="8">
    <location>
        <begin position="30"/>
        <end position="65"/>
    </location>
</feature>
<keyword evidence="11" id="KW-1185">Reference proteome</keyword>
<dbReference type="InterPro" id="IPR019680">
    <property type="entry name" value="Mediator_Med1"/>
</dbReference>
<name>A0A9P9WL21_9PEZI</name>
<dbReference type="GO" id="GO:0003712">
    <property type="term" value="F:transcription coregulator activity"/>
    <property type="evidence" value="ECO:0007669"/>
    <property type="project" value="InterPro"/>
</dbReference>
<dbReference type="EMBL" id="JAFIMR010000016">
    <property type="protein sequence ID" value="KAI1868949.1"/>
    <property type="molecule type" value="Genomic_DNA"/>
</dbReference>